<dbReference type="Gene3D" id="3.30.470.20">
    <property type="entry name" value="ATP-grasp fold, B domain"/>
    <property type="match status" value="1"/>
</dbReference>
<dbReference type="SUPFAM" id="SSF56059">
    <property type="entry name" value="Glutathione synthetase ATP-binding domain-like"/>
    <property type="match status" value="1"/>
</dbReference>
<dbReference type="InterPro" id="IPR011761">
    <property type="entry name" value="ATP-grasp"/>
</dbReference>
<sequence>MNDNKKKTIIFANTAEAFKEQLMGSASKQEGQARIRHELVLSQRSFFWEDDNKIIITPSEIPVPLFKWNKDKLGLGDVENYFLKETNIDLSSAVIKDQDLWLKLVGLAKKNYDLRLSPYAITPAFMYLAKKLENEGVKFRIDEEPKKLEVVNYLDSKAGFREVVGSLSKDYSFVKIPEGFVCSNFSEAVSKAIWFFHKNKSCVIKANTGESGWGVMILKVDKFDNETEFSKYIEKNFIKDNIWENGLLIVEEYIYPDIRVSGGSPSSEMFISNSRTKITYSCEQVVGANGEFLGVGVGREAVPVSLRNRLESITDIIGQKYQALGYRGFFDVDFVISSAGIPYAVETNTRRTGGTHVYDLGRRVFGNDLSSWGYLLSSDSFVYGKIPMKADKILEKAKSMLFPIKSKNKGLFITLINEIDPILGYIVIGSRKKEVINLQGQFKKIWGVS</sequence>
<reference evidence="3 4" key="1">
    <citation type="submission" date="2017-09" db="EMBL/GenBank/DDBJ databases">
        <title>Depth-based differentiation of microbial function through sediment-hosted aquifers and enrichment of novel symbionts in the deep terrestrial subsurface.</title>
        <authorList>
            <person name="Probst A.J."/>
            <person name="Ladd B."/>
            <person name="Jarett J.K."/>
            <person name="Geller-Mcgrath D.E."/>
            <person name="Sieber C.M."/>
            <person name="Emerson J.B."/>
            <person name="Anantharaman K."/>
            <person name="Thomas B.C."/>
            <person name="Malmstrom R."/>
            <person name="Stieglmeier M."/>
            <person name="Klingl A."/>
            <person name="Woyke T."/>
            <person name="Ryan C.M."/>
            <person name="Banfield J.F."/>
        </authorList>
    </citation>
    <scope>NUCLEOTIDE SEQUENCE [LARGE SCALE GENOMIC DNA]</scope>
    <source>
        <strain evidence="3">CG23_combo_of_CG06-09_8_20_14_all_36_12</strain>
    </source>
</reference>
<evidence type="ECO:0000313" key="3">
    <source>
        <dbReference type="EMBL" id="PIP24881.1"/>
    </source>
</evidence>
<evidence type="ECO:0000256" key="1">
    <source>
        <dbReference type="PROSITE-ProRule" id="PRU00409"/>
    </source>
</evidence>
<keyword evidence="1" id="KW-0067">ATP-binding</keyword>
<organism evidence="3 4">
    <name type="scientific">Candidatus Nealsonbacteria bacterium CG23_combo_of_CG06-09_8_20_14_all_36_12</name>
    <dbReference type="NCBI Taxonomy" id="1974718"/>
    <lineage>
        <taxon>Bacteria</taxon>
        <taxon>Candidatus Nealsoniibacteriota</taxon>
    </lineage>
</organism>
<accession>A0A2G9Z2F1</accession>
<protein>
    <recommendedName>
        <fullName evidence="2">ATP-grasp domain-containing protein</fullName>
    </recommendedName>
</protein>
<gene>
    <name evidence="3" type="ORF">COX34_01810</name>
</gene>
<feature type="domain" description="ATP-grasp" evidence="2">
    <location>
        <begin position="166"/>
        <end position="378"/>
    </location>
</feature>
<comment type="caution">
    <text evidence="3">The sequence shown here is derived from an EMBL/GenBank/DDBJ whole genome shotgun (WGS) entry which is preliminary data.</text>
</comment>
<dbReference type="GO" id="GO:0046872">
    <property type="term" value="F:metal ion binding"/>
    <property type="evidence" value="ECO:0007669"/>
    <property type="project" value="InterPro"/>
</dbReference>
<evidence type="ECO:0000259" key="2">
    <source>
        <dbReference type="PROSITE" id="PS50975"/>
    </source>
</evidence>
<evidence type="ECO:0000313" key="4">
    <source>
        <dbReference type="Proteomes" id="UP000228681"/>
    </source>
</evidence>
<proteinExistence type="predicted"/>
<dbReference type="EMBL" id="PCRS01000031">
    <property type="protein sequence ID" value="PIP24881.1"/>
    <property type="molecule type" value="Genomic_DNA"/>
</dbReference>
<dbReference type="GO" id="GO:0005524">
    <property type="term" value="F:ATP binding"/>
    <property type="evidence" value="ECO:0007669"/>
    <property type="project" value="UniProtKB-UniRule"/>
</dbReference>
<dbReference type="AlphaFoldDB" id="A0A2G9Z2F1"/>
<dbReference type="PROSITE" id="PS50975">
    <property type="entry name" value="ATP_GRASP"/>
    <property type="match status" value="1"/>
</dbReference>
<dbReference type="Proteomes" id="UP000228681">
    <property type="component" value="Unassembled WGS sequence"/>
</dbReference>
<keyword evidence="1" id="KW-0547">Nucleotide-binding</keyword>
<name>A0A2G9Z2F1_9BACT</name>